<dbReference type="Pfam" id="PF22936">
    <property type="entry name" value="Pol_BBD"/>
    <property type="match status" value="1"/>
</dbReference>
<feature type="region of interest" description="Disordered" evidence="1">
    <location>
        <begin position="348"/>
        <end position="397"/>
    </location>
</feature>
<feature type="compositionally biased region" description="Basic and acidic residues" evidence="1">
    <location>
        <begin position="359"/>
        <end position="369"/>
    </location>
</feature>
<feature type="compositionally biased region" description="Polar residues" evidence="1">
    <location>
        <begin position="237"/>
        <end position="255"/>
    </location>
</feature>
<dbReference type="AlphaFoldDB" id="A0A9R1VI42"/>
<evidence type="ECO:0000259" key="2">
    <source>
        <dbReference type="Pfam" id="PF22936"/>
    </source>
</evidence>
<feature type="region of interest" description="Disordered" evidence="1">
    <location>
        <begin position="235"/>
        <end position="265"/>
    </location>
</feature>
<dbReference type="EMBL" id="NBSK02000005">
    <property type="protein sequence ID" value="KAJ0205473.1"/>
    <property type="molecule type" value="Genomic_DNA"/>
</dbReference>
<comment type="caution">
    <text evidence="3">The sequence shown here is derived from an EMBL/GenBank/DDBJ whole genome shotgun (WGS) entry which is preliminary data.</text>
</comment>
<evidence type="ECO:0000313" key="4">
    <source>
        <dbReference type="Proteomes" id="UP000235145"/>
    </source>
</evidence>
<evidence type="ECO:0000256" key="1">
    <source>
        <dbReference type="SAM" id="MobiDB-lite"/>
    </source>
</evidence>
<accession>A0A9R1VI42</accession>
<protein>
    <recommendedName>
        <fullName evidence="2">Retrovirus-related Pol polyprotein from transposon TNT 1-94-like beta-barrel domain-containing protein</fullName>
    </recommendedName>
</protein>
<keyword evidence="4" id="KW-1185">Reference proteome</keyword>
<proteinExistence type="predicted"/>
<name>A0A9R1VI42_LACSA</name>
<reference evidence="3 4" key="1">
    <citation type="journal article" date="2017" name="Nat. Commun.">
        <title>Genome assembly with in vitro proximity ligation data and whole-genome triplication in lettuce.</title>
        <authorList>
            <person name="Reyes-Chin-Wo S."/>
            <person name="Wang Z."/>
            <person name="Yang X."/>
            <person name="Kozik A."/>
            <person name="Arikit S."/>
            <person name="Song C."/>
            <person name="Xia L."/>
            <person name="Froenicke L."/>
            <person name="Lavelle D.O."/>
            <person name="Truco M.J."/>
            <person name="Xia R."/>
            <person name="Zhu S."/>
            <person name="Xu C."/>
            <person name="Xu H."/>
            <person name="Xu X."/>
            <person name="Cox K."/>
            <person name="Korf I."/>
            <person name="Meyers B.C."/>
            <person name="Michelmore R.W."/>
        </authorList>
    </citation>
    <scope>NUCLEOTIDE SEQUENCE [LARGE SCALE GENOMIC DNA]</scope>
    <source>
        <strain evidence="4">cv. Salinas</strain>
        <tissue evidence="3">Seedlings</tissue>
    </source>
</reference>
<gene>
    <name evidence="3" type="ORF">LSAT_V11C500256020</name>
</gene>
<dbReference type="Proteomes" id="UP000235145">
    <property type="component" value="Unassembled WGS sequence"/>
</dbReference>
<sequence>MANHQAFIGTIMESPQINEEKECHNCQGQNHFAKACKMKTKKVKDEAYYLQKAEQIKKQSKDKAFMVMETPNMEVWETDDEVDQPEETEAYKNYFYFMAYDNKEPSLVHQQVVEKVHFMLRDNHLTIEPFHDDIDHITEIIKEYVTNVEYRVSYYKDELTDTHFKLEELRCQLLACDPSLFTGDNEDHEEVVTCSPDVIATSSSSIQLEVISSHDLPDSDTGSDSQVEFSLECPTMESFNSEDTTSEKLNIPNSKSSDKQPKSFESIGYSKTEPIEFLSQESFPSLTASVSGTKDLGCKYSKKQQTGKSPTPVNKDDTLKIMSNDKVVVEILKRPFVPIKISLPSPKPQDTIVNPTNVSKEKGKEKINVSKEQGPTVVHPSKPKVVKTTNNDKHRKTKRVPKAKQSQGFCVRVPHDDTWYIDSGCSRHMTEHKGYLRDFKITTPGQYVTFGNNMKGEVMGHGNISNKNFTVKRVAYVDGLKHNLISVT</sequence>
<dbReference type="InterPro" id="IPR054722">
    <property type="entry name" value="PolX-like_BBD"/>
</dbReference>
<evidence type="ECO:0000313" key="3">
    <source>
        <dbReference type="EMBL" id="KAJ0205473.1"/>
    </source>
</evidence>
<feature type="domain" description="Retrovirus-related Pol polyprotein from transposon TNT 1-94-like beta-barrel" evidence="2">
    <location>
        <begin position="419"/>
        <end position="487"/>
    </location>
</feature>
<organism evidence="3 4">
    <name type="scientific">Lactuca sativa</name>
    <name type="common">Garden lettuce</name>
    <dbReference type="NCBI Taxonomy" id="4236"/>
    <lineage>
        <taxon>Eukaryota</taxon>
        <taxon>Viridiplantae</taxon>
        <taxon>Streptophyta</taxon>
        <taxon>Embryophyta</taxon>
        <taxon>Tracheophyta</taxon>
        <taxon>Spermatophyta</taxon>
        <taxon>Magnoliopsida</taxon>
        <taxon>eudicotyledons</taxon>
        <taxon>Gunneridae</taxon>
        <taxon>Pentapetalae</taxon>
        <taxon>asterids</taxon>
        <taxon>campanulids</taxon>
        <taxon>Asterales</taxon>
        <taxon>Asteraceae</taxon>
        <taxon>Cichorioideae</taxon>
        <taxon>Cichorieae</taxon>
        <taxon>Lactucinae</taxon>
        <taxon>Lactuca</taxon>
    </lineage>
</organism>